<keyword evidence="3" id="KW-1185">Reference proteome</keyword>
<dbReference type="EMBL" id="JAEUGD010000042">
    <property type="protein sequence ID" value="MBL6447197.1"/>
    <property type="molecule type" value="Genomic_DNA"/>
</dbReference>
<protein>
    <recommendedName>
        <fullName evidence="4">Glycoside hydrolase family 42 N-terminal domain-containing protein</fullName>
    </recommendedName>
</protein>
<gene>
    <name evidence="2" type="ORF">JMN32_12820</name>
</gene>
<keyword evidence="1" id="KW-0732">Signal</keyword>
<sequence>MQKVIYLLLFLISIISCSSDDGESPQSTECIATSIPKRNRLIGMDLLDETSSSDFFNNFALSQEAGIDFIGVHLLWTSLEPQPMTYEDPFGSLASFNSFIEANNLKFWLTIRPIDLT</sequence>
<feature type="signal peptide" evidence="1">
    <location>
        <begin position="1"/>
        <end position="18"/>
    </location>
</feature>
<feature type="chain" id="PRO_5037712312" description="Glycoside hydrolase family 42 N-terminal domain-containing protein" evidence="1">
    <location>
        <begin position="19"/>
        <end position="117"/>
    </location>
</feature>
<dbReference type="Proteomes" id="UP000614216">
    <property type="component" value="Unassembled WGS sequence"/>
</dbReference>
<dbReference type="AlphaFoldDB" id="A0A937KC70"/>
<evidence type="ECO:0000313" key="2">
    <source>
        <dbReference type="EMBL" id="MBL6447197.1"/>
    </source>
</evidence>
<comment type="caution">
    <text evidence="2">The sequence shown here is derived from an EMBL/GenBank/DDBJ whole genome shotgun (WGS) entry which is preliminary data.</text>
</comment>
<organism evidence="2 3">
    <name type="scientific">Fulvivirga marina</name>
    <dbReference type="NCBI Taxonomy" id="2494733"/>
    <lineage>
        <taxon>Bacteria</taxon>
        <taxon>Pseudomonadati</taxon>
        <taxon>Bacteroidota</taxon>
        <taxon>Cytophagia</taxon>
        <taxon>Cytophagales</taxon>
        <taxon>Fulvivirgaceae</taxon>
        <taxon>Fulvivirga</taxon>
    </lineage>
</organism>
<dbReference type="PROSITE" id="PS51257">
    <property type="entry name" value="PROKAR_LIPOPROTEIN"/>
    <property type="match status" value="1"/>
</dbReference>
<evidence type="ECO:0008006" key="4">
    <source>
        <dbReference type="Google" id="ProtNLM"/>
    </source>
</evidence>
<accession>A0A937KC70</accession>
<name>A0A937KC70_9BACT</name>
<proteinExistence type="predicted"/>
<evidence type="ECO:0000256" key="1">
    <source>
        <dbReference type="SAM" id="SignalP"/>
    </source>
</evidence>
<reference evidence="2" key="1">
    <citation type="submission" date="2021-01" db="EMBL/GenBank/DDBJ databases">
        <title>Fulvivirga kasyanovii gen. nov., sp nov., a novel member of the phylum Bacteroidetes isolated from seawater in a mussel farm.</title>
        <authorList>
            <person name="Zhao L.-H."/>
            <person name="Wang Z.-J."/>
        </authorList>
    </citation>
    <scope>NUCLEOTIDE SEQUENCE</scope>
    <source>
        <strain evidence="2">29W222</strain>
    </source>
</reference>
<evidence type="ECO:0000313" key="3">
    <source>
        <dbReference type="Proteomes" id="UP000614216"/>
    </source>
</evidence>
<dbReference type="RefSeq" id="WP_202856719.1">
    <property type="nucleotide sequence ID" value="NZ_JAEUGD010000042.1"/>
</dbReference>